<keyword evidence="3" id="KW-0813">Transport</keyword>
<evidence type="ECO:0000256" key="6">
    <source>
        <dbReference type="ARBA" id="ARBA00022741"/>
    </source>
</evidence>
<evidence type="ECO:0000313" key="12">
    <source>
        <dbReference type="Proteomes" id="UP000183487"/>
    </source>
</evidence>
<evidence type="ECO:0000256" key="7">
    <source>
        <dbReference type="ARBA" id="ARBA00022840"/>
    </source>
</evidence>
<proteinExistence type="inferred from homology"/>
<evidence type="ECO:0000256" key="8">
    <source>
        <dbReference type="ARBA" id="ARBA00022967"/>
    </source>
</evidence>
<keyword evidence="8" id="KW-1278">Translocase</keyword>
<evidence type="ECO:0000256" key="4">
    <source>
        <dbReference type="ARBA" id="ARBA00022475"/>
    </source>
</evidence>
<keyword evidence="5" id="KW-0997">Cell inner membrane</keyword>
<dbReference type="CDD" id="cd03257">
    <property type="entry name" value="ABC_NikE_OppD_transporters"/>
    <property type="match status" value="2"/>
</dbReference>
<feature type="domain" description="ABC transporter" evidence="10">
    <location>
        <begin position="360"/>
        <end position="599"/>
    </location>
</feature>
<dbReference type="AlphaFoldDB" id="A0A1H1JN69"/>
<gene>
    <name evidence="11" type="ORF">SAMN05443245_6838</name>
</gene>
<evidence type="ECO:0000259" key="10">
    <source>
        <dbReference type="PROSITE" id="PS50893"/>
    </source>
</evidence>
<dbReference type="EMBL" id="FNKP01000003">
    <property type="protein sequence ID" value="SDR51115.1"/>
    <property type="molecule type" value="Genomic_DNA"/>
</dbReference>
<reference evidence="12" key="1">
    <citation type="submission" date="2016-10" db="EMBL/GenBank/DDBJ databases">
        <authorList>
            <person name="Varghese N."/>
        </authorList>
    </citation>
    <scope>NUCLEOTIDE SEQUENCE [LARGE SCALE GENOMIC DNA]</scope>
    <source>
        <strain evidence="12">GAS106B</strain>
    </source>
</reference>
<dbReference type="Pfam" id="PF08352">
    <property type="entry name" value="oligo_HPY"/>
    <property type="match status" value="2"/>
</dbReference>
<comment type="subcellular location">
    <subcellularLocation>
        <location evidence="1">Cell inner membrane</location>
        <topology evidence="1">Peripheral membrane protein</topology>
    </subcellularLocation>
</comment>
<dbReference type="InterPro" id="IPR003593">
    <property type="entry name" value="AAA+_ATPase"/>
</dbReference>
<keyword evidence="4" id="KW-1003">Cell membrane</keyword>
<dbReference type="InterPro" id="IPR050388">
    <property type="entry name" value="ABC_Ni/Peptide_Import"/>
</dbReference>
<dbReference type="GO" id="GO:0016887">
    <property type="term" value="F:ATP hydrolysis activity"/>
    <property type="evidence" value="ECO:0007669"/>
    <property type="project" value="InterPro"/>
</dbReference>
<sequence length="616" mass="66332">MMGMFKTPAPAVALAATAHGTGDELLTLAALNVERDGVALLRDIALSVRRGRTLGLVGESGAGKSMLGRVLARSLPRGFELRADELRFAGIDLLSASATQQRALLGKRIAYIPQEPMSALDPTLPVGKQFALHLARLGVAAHERKQRSIEALAEVLLPDPANLLARYPFELSGGMCQRVCIAMAFASNPDLVISDEATTALDVTTQRHVVELMREMQVRRGTSVIFVTHDIGLALHACDDIAVLYAGDLVESGPARELVNSPRHPYTRALLRANPVLKGERVRVEPLNGHMPGFEELGTLHGCRFAARCADVTPACGSAPIAIRTSEGRAVRCLRVDALPEAPARVPLAARNAMAATPFLELRGVGKRYDKSSVRALQPLDLTIAPGEFVGIVGESGSGKSTLGRLVMGLETPSEGRILLDGQQLDASRAMWHKRIDAIQMIFQDARAALNPRRRLASIVTQPMESRSHLLVDRARRALDLLDEVGLAPAYAARFPSQLSGGQRQRVNIARALCDVPRLLVADEIVSGLDVSMQAQIMELLLALRESHKIALMLISHDLAVVRYLCSRVIVMQRGVVVEAGATEAVLANPQHPYTQSLIDAAPHVAQPDSLTALNA</sequence>
<dbReference type="Pfam" id="PF00005">
    <property type="entry name" value="ABC_tran"/>
    <property type="match status" value="2"/>
</dbReference>
<dbReference type="GO" id="GO:0005886">
    <property type="term" value="C:plasma membrane"/>
    <property type="evidence" value="ECO:0007669"/>
    <property type="project" value="UniProtKB-SubCell"/>
</dbReference>
<evidence type="ECO:0000256" key="3">
    <source>
        <dbReference type="ARBA" id="ARBA00022448"/>
    </source>
</evidence>
<keyword evidence="6" id="KW-0547">Nucleotide-binding</keyword>
<dbReference type="PROSITE" id="PS00211">
    <property type="entry name" value="ABC_TRANSPORTER_1"/>
    <property type="match status" value="2"/>
</dbReference>
<organism evidence="11 12">
    <name type="scientific">Paraburkholderia fungorum</name>
    <dbReference type="NCBI Taxonomy" id="134537"/>
    <lineage>
        <taxon>Bacteria</taxon>
        <taxon>Pseudomonadati</taxon>
        <taxon>Pseudomonadota</taxon>
        <taxon>Betaproteobacteria</taxon>
        <taxon>Burkholderiales</taxon>
        <taxon>Burkholderiaceae</taxon>
        <taxon>Paraburkholderia</taxon>
    </lineage>
</organism>
<dbReference type="GO" id="GO:0005524">
    <property type="term" value="F:ATP binding"/>
    <property type="evidence" value="ECO:0007669"/>
    <property type="project" value="UniProtKB-KW"/>
</dbReference>
<dbReference type="GO" id="GO:0015833">
    <property type="term" value="P:peptide transport"/>
    <property type="evidence" value="ECO:0007669"/>
    <property type="project" value="InterPro"/>
</dbReference>
<dbReference type="Gene3D" id="3.40.50.300">
    <property type="entry name" value="P-loop containing nucleotide triphosphate hydrolases"/>
    <property type="match status" value="2"/>
</dbReference>
<dbReference type="PANTHER" id="PTHR43297:SF14">
    <property type="entry name" value="ATPASE AAA-TYPE CORE DOMAIN-CONTAINING PROTEIN"/>
    <property type="match status" value="1"/>
</dbReference>
<evidence type="ECO:0000256" key="9">
    <source>
        <dbReference type="ARBA" id="ARBA00023136"/>
    </source>
</evidence>
<dbReference type="InterPro" id="IPR027417">
    <property type="entry name" value="P-loop_NTPase"/>
</dbReference>
<dbReference type="NCBIfam" id="NF008453">
    <property type="entry name" value="PRK11308.1"/>
    <property type="match status" value="2"/>
</dbReference>
<keyword evidence="9" id="KW-0472">Membrane</keyword>
<dbReference type="InterPro" id="IPR017871">
    <property type="entry name" value="ABC_transporter-like_CS"/>
</dbReference>
<dbReference type="InterPro" id="IPR003439">
    <property type="entry name" value="ABC_transporter-like_ATP-bd"/>
</dbReference>
<dbReference type="SMART" id="SM00382">
    <property type="entry name" value="AAA"/>
    <property type="match status" value="2"/>
</dbReference>
<dbReference type="Proteomes" id="UP000183487">
    <property type="component" value="Unassembled WGS sequence"/>
</dbReference>
<keyword evidence="12" id="KW-1185">Reference proteome</keyword>
<evidence type="ECO:0000256" key="2">
    <source>
        <dbReference type="ARBA" id="ARBA00005417"/>
    </source>
</evidence>
<keyword evidence="7 11" id="KW-0067">ATP-binding</keyword>
<evidence type="ECO:0000256" key="1">
    <source>
        <dbReference type="ARBA" id="ARBA00004417"/>
    </source>
</evidence>
<evidence type="ECO:0000256" key="5">
    <source>
        <dbReference type="ARBA" id="ARBA00022519"/>
    </source>
</evidence>
<accession>A0A1H1JN69</accession>
<protein>
    <submittedName>
        <fullName evidence="11">Peptide/nickel transport system ATP-binding protein</fullName>
    </submittedName>
</protein>
<dbReference type="NCBIfam" id="TIGR01727">
    <property type="entry name" value="oligo_HPY"/>
    <property type="match status" value="1"/>
</dbReference>
<dbReference type="InterPro" id="IPR013563">
    <property type="entry name" value="Oligopep_ABC_C"/>
</dbReference>
<comment type="similarity">
    <text evidence="2">Belongs to the ABC transporter superfamily.</text>
</comment>
<dbReference type="PROSITE" id="PS50893">
    <property type="entry name" value="ABC_TRANSPORTER_2"/>
    <property type="match status" value="2"/>
</dbReference>
<dbReference type="PANTHER" id="PTHR43297">
    <property type="entry name" value="OLIGOPEPTIDE TRANSPORT ATP-BINDING PROTEIN APPD"/>
    <property type="match status" value="1"/>
</dbReference>
<name>A0A1H1JN69_9BURK</name>
<dbReference type="SUPFAM" id="SSF52540">
    <property type="entry name" value="P-loop containing nucleoside triphosphate hydrolases"/>
    <property type="match status" value="2"/>
</dbReference>
<feature type="domain" description="ABC transporter" evidence="10">
    <location>
        <begin position="26"/>
        <end position="271"/>
    </location>
</feature>
<evidence type="ECO:0000313" key="11">
    <source>
        <dbReference type="EMBL" id="SDR51115.1"/>
    </source>
</evidence>